<feature type="transmembrane region" description="Helical" evidence="6">
    <location>
        <begin position="255"/>
        <end position="277"/>
    </location>
</feature>
<evidence type="ECO:0000256" key="2">
    <source>
        <dbReference type="ARBA" id="ARBA00022475"/>
    </source>
</evidence>
<dbReference type="CDD" id="cd06579">
    <property type="entry name" value="TM_PBP1_transp_AraH_like"/>
    <property type="match status" value="1"/>
</dbReference>
<accession>A0A5R9JG12</accession>
<dbReference type="InterPro" id="IPR001851">
    <property type="entry name" value="ABC_transp_permease"/>
</dbReference>
<dbReference type="Pfam" id="PF02653">
    <property type="entry name" value="BPD_transp_2"/>
    <property type="match status" value="1"/>
</dbReference>
<feature type="transmembrane region" description="Helical" evidence="6">
    <location>
        <begin position="50"/>
        <end position="68"/>
    </location>
</feature>
<evidence type="ECO:0000256" key="5">
    <source>
        <dbReference type="ARBA" id="ARBA00023136"/>
    </source>
</evidence>
<keyword evidence="8" id="KW-1185">Reference proteome</keyword>
<dbReference type="GO" id="GO:0022857">
    <property type="term" value="F:transmembrane transporter activity"/>
    <property type="evidence" value="ECO:0007669"/>
    <property type="project" value="InterPro"/>
</dbReference>
<evidence type="ECO:0000256" key="4">
    <source>
        <dbReference type="ARBA" id="ARBA00022989"/>
    </source>
</evidence>
<dbReference type="RefSeq" id="WP_138325299.1">
    <property type="nucleotide sequence ID" value="NZ_VCDI01000002.1"/>
</dbReference>
<comment type="subcellular location">
    <subcellularLocation>
        <location evidence="1">Cell membrane</location>
        <topology evidence="1">Multi-pass membrane protein</topology>
    </subcellularLocation>
</comment>
<feature type="transmembrane region" description="Helical" evidence="6">
    <location>
        <begin position="131"/>
        <end position="152"/>
    </location>
</feature>
<evidence type="ECO:0000313" key="8">
    <source>
        <dbReference type="Proteomes" id="UP000305654"/>
    </source>
</evidence>
<dbReference type="OrthoDB" id="5503349at2"/>
<evidence type="ECO:0000256" key="6">
    <source>
        <dbReference type="SAM" id="Phobius"/>
    </source>
</evidence>
<gene>
    <name evidence="7" type="ORF">FE263_07310</name>
</gene>
<protein>
    <submittedName>
        <fullName evidence="7">Ribose ABC transporter permease</fullName>
    </submittedName>
</protein>
<evidence type="ECO:0000313" key="7">
    <source>
        <dbReference type="EMBL" id="TLU73218.1"/>
    </source>
</evidence>
<evidence type="ECO:0000256" key="1">
    <source>
        <dbReference type="ARBA" id="ARBA00004651"/>
    </source>
</evidence>
<keyword evidence="2" id="KW-1003">Cell membrane</keyword>
<keyword evidence="3 6" id="KW-0812">Transmembrane</keyword>
<proteinExistence type="predicted"/>
<dbReference type="GO" id="GO:0005886">
    <property type="term" value="C:plasma membrane"/>
    <property type="evidence" value="ECO:0007669"/>
    <property type="project" value="UniProtKB-SubCell"/>
</dbReference>
<name>A0A5R9JG12_9PROT</name>
<feature type="transmembrane region" description="Helical" evidence="6">
    <location>
        <begin position="197"/>
        <end position="223"/>
    </location>
</feature>
<evidence type="ECO:0000256" key="3">
    <source>
        <dbReference type="ARBA" id="ARBA00022692"/>
    </source>
</evidence>
<organism evidence="7 8">
    <name type="scientific">Lichenicoccus roseus</name>
    <dbReference type="NCBI Taxonomy" id="2683649"/>
    <lineage>
        <taxon>Bacteria</taxon>
        <taxon>Pseudomonadati</taxon>
        <taxon>Pseudomonadota</taxon>
        <taxon>Alphaproteobacteria</taxon>
        <taxon>Acetobacterales</taxon>
        <taxon>Acetobacteraceae</taxon>
        <taxon>Lichenicoccus</taxon>
    </lineage>
</organism>
<dbReference type="PANTHER" id="PTHR32196">
    <property type="entry name" value="ABC TRANSPORTER PERMEASE PROTEIN YPHD-RELATED-RELATED"/>
    <property type="match status" value="1"/>
</dbReference>
<dbReference type="PANTHER" id="PTHR32196:SF72">
    <property type="entry name" value="RIBOSE IMPORT PERMEASE PROTEIN RBSC"/>
    <property type="match status" value="1"/>
</dbReference>
<dbReference type="Proteomes" id="UP000305654">
    <property type="component" value="Unassembled WGS sequence"/>
</dbReference>
<keyword evidence="5 6" id="KW-0472">Membrane</keyword>
<feature type="transmembrane region" description="Helical" evidence="6">
    <location>
        <begin position="159"/>
        <end position="177"/>
    </location>
</feature>
<sequence length="361" mass="36645">MQPIDSDVPTKAVPTAASGVSTSSAATAEAPFGGAGLSARQVRLRSTLQAAGMLPVLILLAIGFHLFGGHRFLTGQNLSIVAQQASINCVLAAGMTFVILTGGIDLSVGSILAASAMGALIASLWSIGGGFAVPVCLLIGLVIGGLNGGLIAYGKLPPFIVTLGSLTAVRGLARLMGADNTIFNPNLSYAWIGNDGLTIFPGVAIPWLAIIAVAVILVSWYVLKRTVLGVRIYAVGGNPAAARLSGINVPLILMFVYSLSGLLAGLGGVMSSARLYAANGLQLGQSYELDAIAAVILGGTSFVGGIGSIWGTLIGALIIAVLSNGLILLGVSDIWQFIVKGLVIIGAVALDRFRQQGGART</sequence>
<keyword evidence="4 6" id="KW-1133">Transmembrane helix</keyword>
<dbReference type="AlphaFoldDB" id="A0A5R9JG12"/>
<comment type="caution">
    <text evidence="7">The sequence shown here is derived from an EMBL/GenBank/DDBJ whole genome shotgun (WGS) entry which is preliminary data.</text>
</comment>
<dbReference type="EMBL" id="VCDI01000002">
    <property type="protein sequence ID" value="TLU73218.1"/>
    <property type="molecule type" value="Genomic_DNA"/>
</dbReference>
<feature type="transmembrane region" description="Helical" evidence="6">
    <location>
        <begin position="289"/>
        <end position="322"/>
    </location>
</feature>
<reference evidence="7 8" key="1">
    <citation type="submission" date="2019-05" db="EMBL/GenBank/DDBJ databases">
        <authorList>
            <person name="Pankratov T."/>
            <person name="Grouzdev D."/>
        </authorList>
    </citation>
    <scope>NUCLEOTIDE SEQUENCE [LARGE SCALE GENOMIC DNA]</scope>
    <source>
        <strain evidence="7 8">KEBCLARHB70R</strain>
    </source>
</reference>